<accession>A0A3A5JSN7</accession>
<keyword evidence="2" id="KW-1185">Reference proteome</keyword>
<comment type="caution">
    <text evidence="1">The sequence shown here is derived from an EMBL/GenBank/DDBJ whole genome shotgun (WGS) entry which is preliminary data.</text>
</comment>
<dbReference type="AlphaFoldDB" id="A0A3A5JSN7"/>
<dbReference type="Pfam" id="PF11392">
    <property type="entry name" value="AllH"/>
    <property type="match status" value="1"/>
</dbReference>
<organism evidence="1 2">
    <name type="scientific">Buttiauxella izardii</name>
    <dbReference type="NCBI Taxonomy" id="82991"/>
    <lineage>
        <taxon>Bacteria</taxon>
        <taxon>Pseudomonadati</taxon>
        <taxon>Pseudomonadota</taxon>
        <taxon>Gammaproteobacteria</taxon>
        <taxon>Enterobacterales</taxon>
        <taxon>Enterobacteriaceae</taxon>
        <taxon>Buttiauxella</taxon>
    </lineage>
</organism>
<protein>
    <submittedName>
        <fullName evidence="1">DUF2877 domain-containing protein</fullName>
    </submittedName>
</protein>
<reference evidence="1 2" key="1">
    <citation type="submission" date="2018-09" db="EMBL/GenBank/DDBJ databases">
        <title>Draft genome sequence of Buttiauxella izardii CCUG 35510T.</title>
        <authorList>
            <person name="Salva-Serra F."/>
            <person name="Marathe N."/>
            <person name="Moore E."/>
            <person name="Stadler-Svensson L."/>
            <person name="Engstrom-Jakobsson H."/>
        </authorList>
    </citation>
    <scope>NUCLEOTIDE SEQUENCE [LARGE SCALE GENOMIC DNA]</scope>
    <source>
        <strain evidence="1 2">CCUG 35510</strain>
    </source>
</reference>
<dbReference type="EMBL" id="QZWH01000014">
    <property type="protein sequence ID" value="RJT23962.1"/>
    <property type="molecule type" value="Genomic_DNA"/>
</dbReference>
<evidence type="ECO:0000313" key="1">
    <source>
        <dbReference type="EMBL" id="RJT23962.1"/>
    </source>
</evidence>
<dbReference type="Proteomes" id="UP000276295">
    <property type="component" value="Unassembled WGS sequence"/>
</dbReference>
<evidence type="ECO:0000313" key="2">
    <source>
        <dbReference type="Proteomes" id="UP000276295"/>
    </source>
</evidence>
<name>A0A3A5JSN7_9ENTR</name>
<sequence length="302" mass="34294">MQRQCLFAQTADSAFYAHELSEVTDGYIEQVFSRAVNIHLPARQQILTLLSTDCDNAPNSCRLALEHCQNLFKPGERVSFHQSGIEIGTDKRIDFSRCTRWQPDALYLTQERINQTDWQTLAQITWASVEQSESLFYYHGDNIFYQEMSRLLQLHRVQLISALRTGNRSAIENEISGLLGLGIGLTPTGDDYLAGLSAILFIAGHSAVKYRECFISVLEKEKHKTTLLSAITLREAIEQRYRETIYRFIERVVTGELNHIQQSIREIKKIGSSSGSDMLCGMADAFALTRNNGGNYVDQDYH</sequence>
<proteinExistence type="predicted"/>
<gene>
    <name evidence="1" type="ORF">D6029_08290</name>
</gene>
<dbReference type="OrthoDB" id="4933449at2"/>
<dbReference type="InterPro" id="IPR021530">
    <property type="entry name" value="AllH-like"/>
</dbReference>